<evidence type="ECO:0000313" key="13">
    <source>
        <dbReference type="EMBL" id="AWD32660.1"/>
    </source>
</evidence>
<dbReference type="PANTHER" id="PTHR43692:SF1">
    <property type="entry name" value="UDP-N-ACETYLMURAMOYLALANINE--D-GLUTAMATE LIGASE"/>
    <property type="match status" value="1"/>
</dbReference>
<dbReference type="AlphaFoldDB" id="A0A3Q8EYD0"/>
<dbReference type="InterPro" id="IPR004101">
    <property type="entry name" value="Mur_ligase_C"/>
</dbReference>
<dbReference type="GO" id="GO:0004326">
    <property type="term" value="F:tetrahydrofolylpolyglutamate synthase activity"/>
    <property type="evidence" value="ECO:0007669"/>
    <property type="project" value="InterPro"/>
</dbReference>
<dbReference type="InterPro" id="IPR036615">
    <property type="entry name" value="Mur_ligase_C_dom_sf"/>
</dbReference>
<dbReference type="Gene3D" id="3.90.190.20">
    <property type="entry name" value="Mur ligase, C-terminal domain"/>
    <property type="match status" value="1"/>
</dbReference>
<keyword evidence="4 9" id="KW-0436">Ligase</keyword>
<dbReference type="Pfam" id="PF21799">
    <property type="entry name" value="MurD-like_N"/>
    <property type="match status" value="1"/>
</dbReference>
<keyword evidence="3 9" id="KW-0963">Cytoplasm</keyword>
<evidence type="ECO:0000256" key="6">
    <source>
        <dbReference type="ARBA" id="ARBA00022741"/>
    </source>
</evidence>
<evidence type="ECO:0000313" key="14">
    <source>
        <dbReference type="Proteomes" id="UP000266796"/>
    </source>
</evidence>
<organism evidence="13 14">
    <name type="scientific">Candidatus Kinetoplastidibacterium kentomonadis</name>
    <dbReference type="NCBI Taxonomy" id="1576550"/>
    <lineage>
        <taxon>Bacteria</taxon>
        <taxon>Pseudomonadati</taxon>
        <taxon>Pseudomonadota</taxon>
        <taxon>Betaproteobacteria</taxon>
        <taxon>Candidatus Kinetoplastidibacterium</taxon>
    </lineage>
</organism>
<dbReference type="RefSeq" id="WP_150130251.1">
    <property type="nucleotide sequence ID" value="NZ_CP025628.1"/>
</dbReference>
<dbReference type="InterPro" id="IPR005762">
    <property type="entry name" value="MurD"/>
</dbReference>
<evidence type="ECO:0000256" key="8">
    <source>
        <dbReference type="ARBA" id="ARBA00023306"/>
    </source>
</evidence>
<dbReference type="EC" id="6.3.2.9" evidence="9 10"/>
<keyword evidence="7 9" id="KW-0067">ATP-binding</keyword>
<dbReference type="Proteomes" id="UP000266796">
    <property type="component" value="Chromosome"/>
</dbReference>
<evidence type="ECO:0000256" key="9">
    <source>
        <dbReference type="HAMAP-Rule" id="MF_00639"/>
    </source>
</evidence>
<name>A0A3Q8EYD0_9PROT</name>
<dbReference type="InterPro" id="IPR036565">
    <property type="entry name" value="Mur-like_cat_sf"/>
</dbReference>
<dbReference type="InterPro" id="IPR018109">
    <property type="entry name" value="Folylpolyglutamate_synth_CS"/>
</dbReference>
<evidence type="ECO:0000256" key="10">
    <source>
        <dbReference type="RuleBase" id="RU003664"/>
    </source>
</evidence>
<keyword evidence="9 10" id="KW-0961">Cell wall biogenesis/degradation</keyword>
<dbReference type="Gene3D" id="3.40.50.720">
    <property type="entry name" value="NAD(P)-binding Rossmann-like Domain"/>
    <property type="match status" value="1"/>
</dbReference>
<keyword evidence="6 9" id="KW-0547">Nucleotide-binding</keyword>
<dbReference type="GO" id="GO:0008360">
    <property type="term" value="P:regulation of cell shape"/>
    <property type="evidence" value="ECO:0007669"/>
    <property type="project" value="UniProtKB-KW"/>
</dbReference>
<dbReference type="GO" id="GO:0005524">
    <property type="term" value="F:ATP binding"/>
    <property type="evidence" value="ECO:0007669"/>
    <property type="project" value="UniProtKB-UniRule"/>
</dbReference>
<dbReference type="PROSITE" id="PS01011">
    <property type="entry name" value="FOLYLPOLYGLU_SYNT_1"/>
    <property type="match status" value="1"/>
</dbReference>
<dbReference type="GO" id="GO:0005737">
    <property type="term" value="C:cytoplasm"/>
    <property type="evidence" value="ECO:0007669"/>
    <property type="project" value="UniProtKB-SubCell"/>
</dbReference>
<comment type="pathway">
    <text evidence="2 9 10">Cell wall biogenesis; peptidoglycan biosynthesis.</text>
</comment>
<dbReference type="SUPFAM" id="SSF53244">
    <property type="entry name" value="MurD-like peptide ligases, peptide-binding domain"/>
    <property type="match status" value="1"/>
</dbReference>
<keyword evidence="5 9" id="KW-0132">Cell division</keyword>
<comment type="catalytic activity">
    <reaction evidence="9 10">
        <text>UDP-N-acetyl-alpha-D-muramoyl-L-alanine + D-glutamate + ATP = UDP-N-acetyl-alpha-D-muramoyl-L-alanyl-D-glutamate + ADP + phosphate + H(+)</text>
        <dbReference type="Rhea" id="RHEA:16429"/>
        <dbReference type="ChEBI" id="CHEBI:15378"/>
        <dbReference type="ChEBI" id="CHEBI:29986"/>
        <dbReference type="ChEBI" id="CHEBI:30616"/>
        <dbReference type="ChEBI" id="CHEBI:43474"/>
        <dbReference type="ChEBI" id="CHEBI:83898"/>
        <dbReference type="ChEBI" id="CHEBI:83900"/>
        <dbReference type="ChEBI" id="CHEBI:456216"/>
        <dbReference type="EC" id="6.3.2.9"/>
    </reaction>
</comment>
<proteinExistence type="inferred from homology"/>
<protein>
    <recommendedName>
        <fullName evidence="9 10">UDP-N-acetylmuramoylalanine--D-glutamate ligase</fullName>
        <ecNumber evidence="9 10">6.3.2.9</ecNumber>
    </recommendedName>
    <alternativeName>
        <fullName evidence="9">D-glutamic acid-adding enzyme</fullName>
    </alternativeName>
    <alternativeName>
        <fullName evidence="9">UDP-N-acetylmuramoyl-L-alanyl-D-glutamate synthetase</fullName>
    </alternativeName>
</protein>
<gene>
    <name evidence="9 13" type="primary">murD</name>
    <name evidence="13" type="ORF">CKSOR_00554</name>
</gene>
<sequence length="484" mass="54240">MFYRNEMIENINQNSVILILGLGISGKAVAHWFAKNNIPIRLVDQNLNLSITKKEFAKYKNIDYVINHNNIFSVLHNVSKIVVSPGISLGNSSFSNLLNLAIKNNIEIISEIEVFAQALLNLKKKNNYQPKVIAITGTNGKTTVTTLTSFLINSYGLYAVAVGNIGKSAISVLEYAIISNNLPDVWVIELSSFQLTTTYNLHIDVATILNISPDHIDWHLNLDNYIKSKISIAKNAKILIINRDDEYILNNLNSINSKNIYSFGISKPKYTNDMGIINHNCKKLLVSYHSFNKYSYIIDSDLLFIKGIHNYLNVLAALLLIRSIGIPIEKIFSFLPKYLGESHRNTFICRINNVDYINDSKATNIGATIAALNSYNNKKVLILGGISKGQDFSLLLPFLKNIRIIILIGIDAYHIAKILDNDNITYIYANNMKEAVIKAYQNACEGDIVLLSPACSSLDMFSSYKQRGETFSQEVLQLAKNSQI</sequence>
<evidence type="ECO:0000256" key="7">
    <source>
        <dbReference type="ARBA" id="ARBA00022840"/>
    </source>
</evidence>
<keyword evidence="9 10" id="KW-0133">Cell shape</keyword>
<dbReference type="GO" id="GO:0071555">
    <property type="term" value="P:cell wall organization"/>
    <property type="evidence" value="ECO:0007669"/>
    <property type="project" value="UniProtKB-KW"/>
</dbReference>
<feature type="domain" description="Mur ligase central" evidence="12">
    <location>
        <begin position="135"/>
        <end position="320"/>
    </location>
</feature>
<dbReference type="Pfam" id="PF02875">
    <property type="entry name" value="Mur_ligase_C"/>
    <property type="match status" value="1"/>
</dbReference>
<dbReference type="InterPro" id="IPR013221">
    <property type="entry name" value="Mur_ligase_cen"/>
</dbReference>
<dbReference type="HAMAP" id="MF_00639">
    <property type="entry name" value="MurD"/>
    <property type="match status" value="1"/>
</dbReference>
<dbReference type="GO" id="GO:0008764">
    <property type="term" value="F:UDP-N-acetylmuramoylalanine-D-glutamate ligase activity"/>
    <property type="evidence" value="ECO:0007669"/>
    <property type="project" value="UniProtKB-UniRule"/>
</dbReference>
<dbReference type="PANTHER" id="PTHR43692">
    <property type="entry name" value="UDP-N-ACETYLMURAMOYLALANINE--D-GLUTAMATE LIGASE"/>
    <property type="match status" value="1"/>
</dbReference>
<keyword evidence="9 10" id="KW-0573">Peptidoglycan synthesis</keyword>
<dbReference type="Pfam" id="PF08245">
    <property type="entry name" value="Mur_ligase_M"/>
    <property type="match status" value="1"/>
</dbReference>
<dbReference type="SUPFAM" id="SSF53623">
    <property type="entry name" value="MurD-like peptide ligases, catalytic domain"/>
    <property type="match status" value="1"/>
</dbReference>
<evidence type="ECO:0000256" key="2">
    <source>
        <dbReference type="ARBA" id="ARBA00004752"/>
    </source>
</evidence>
<dbReference type="OrthoDB" id="9809796at2"/>
<dbReference type="KEGG" id="kso:CKSOR_00554"/>
<evidence type="ECO:0000256" key="5">
    <source>
        <dbReference type="ARBA" id="ARBA00022618"/>
    </source>
</evidence>
<dbReference type="GO" id="GO:0009252">
    <property type="term" value="P:peptidoglycan biosynthetic process"/>
    <property type="evidence" value="ECO:0007669"/>
    <property type="project" value="UniProtKB-UniRule"/>
</dbReference>
<comment type="function">
    <text evidence="9 10">Cell wall formation. Catalyzes the addition of glutamate to the nucleotide precursor UDP-N-acetylmuramoyl-L-alanine (UMA).</text>
</comment>
<keyword evidence="14" id="KW-1185">Reference proteome</keyword>
<evidence type="ECO:0000256" key="1">
    <source>
        <dbReference type="ARBA" id="ARBA00004496"/>
    </source>
</evidence>
<dbReference type="SUPFAM" id="SSF51984">
    <property type="entry name" value="MurCD N-terminal domain"/>
    <property type="match status" value="1"/>
</dbReference>
<keyword evidence="8 9" id="KW-0131">Cell cycle</keyword>
<feature type="binding site" evidence="9">
    <location>
        <begin position="137"/>
        <end position="143"/>
    </location>
    <ligand>
        <name>ATP</name>
        <dbReference type="ChEBI" id="CHEBI:30616"/>
    </ligand>
</feature>
<evidence type="ECO:0000256" key="4">
    <source>
        <dbReference type="ARBA" id="ARBA00022598"/>
    </source>
</evidence>
<dbReference type="UniPathway" id="UPA00219"/>
<reference evidence="13 14" key="1">
    <citation type="journal article" date="2018" name="Parasitology">
        <title>The reduced genome of Candidatus Kinetoplastibacterium sorsogonicusi, the endosymbiont of Kentomonas sorsogonicus (Trypanosomatidae): loss of the haem-synthesis pathway.</title>
        <authorList>
            <person name="Silva F.M."/>
            <person name="Kostygov A.Y."/>
            <person name="Spodareva V.V."/>
            <person name="Butenko A."/>
            <person name="Tossou R."/>
            <person name="Lukes J."/>
            <person name="Yurchenko V."/>
            <person name="Alves J.M.P."/>
        </authorList>
    </citation>
    <scope>NUCLEOTIDE SEQUENCE [LARGE SCALE GENOMIC DNA]</scope>
    <source>
        <strain evidence="13 14">MF-08</strain>
    </source>
</reference>
<dbReference type="NCBIfam" id="TIGR01087">
    <property type="entry name" value="murD"/>
    <property type="match status" value="1"/>
</dbReference>
<comment type="similarity">
    <text evidence="9">Belongs to the MurCDEF family.</text>
</comment>
<evidence type="ECO:0000259" key="11">
    <source>
        <dbReference type="Pfam" id="PF02875"/>
    </source>
</evidence>
<evidence type="ECO:0000259" key="12">
    <source>
        <dbReference type="Pfam" id="PF08245"/>
    </source>
</evidence>
<dbReference type="GO" id="GO:0051301">
    <property type="term" value="P:cell division"/>
    <property type="evidence" value="ECO:0007669"/>
    <property type="project" value="UniProtKB-KW"/>
</dbReference>
<dbReference type="Gene3D" id="3.40.1190.10">
    <property type="entry name" value="Mur-like, catalytic domain"/>
    <property type="match status" value="1"/>
</dbReference>
<comment type="subcellular location">
    <subcellularLocation>
        <location evidence="1 9 10">Cytoplasm</location>
    </subcellularLocation>
</comment>
<accession>A0A3Q8EYD0</accession>
<dbReference type="EMBL" id="CP025628">
    <property type="protein sequence ID" value="AWD32660.1"/>
    <property type="molecule type" value="Genomic_DNA"/>
</dbReference>
<feature type="domain" description="Mur ligase C-terminal" evidence="11">
    <location>
        <begin position="343"/>
        <end position="455"/>
    </location>
</feature>
<evidence type="ECO:0000256" key="3">
    <source>
        <dbReference type="ARBA" id="ARBA00022490"/>
    </source>
</evidence>